<accession>A0A6A6T6J6</accession>
<evidence type="ECO:0000313" key="2">
    <source>
        <dbReference type="Proteomes" id="UP000799324"/>
    </source>
</evidence>
<name>A0A6A6T6J6_9PLEO</name>
<keyword evidence="2" id="KW-1185">Reference proteome</keyword>
<dbReference type="EMBL" id="MU004358">
    <property type="protein sequence ID" value="KAF2654831.1"/>
    <property type="molecule type" value="Genomic_DNA"/>
</dbReference>
<dbReference type="AlphaFoldDB" id="A0A6A6T6J6"/>
<gene>
    <name evidence="1" type="ORF">K491DRAFT_748569</name>
</gene>
<protein>
    <recommendedName>
        <fullName evidence="3">BTB domain-containing protein</fullName>
    </recommendedName>
</protein>
<sequence length="264" mass="30565">MSKKRKVDEMSTLGDSEDLELDKCPHHEALLAILRADNLITVHFDQLYVRRQYRVSRDILRKHSTCSHRDLENPNIKTQHLFASDADTFELFLQWSHTQHYEEPDIFAPHLLLNGYPNFDLRPSSLATVGRLMPWSIKAAILGINFGAAYESPGFQNHCMKRLIYAYSRDPPSSQDHADTHKYIVGRASSRSLVEFMQDVLLKRWTDLSRGVHEQAYWTQQLASDPGLLAKVVRETSKTEAERRERRLDVGDYWVEEKQAVGEN</sequence>
<evidence type="ECO:0008006" key="3">
    <source>
        <dbReference type="Google" id="ProtNLM"/>
    </source>
</evidence>
<proteinExistence type="predicted"/>
<dbReference type="Proteomes" id="UP000799324">
    <property type="component" value="Unassembled WGS sequence"/>
</dbReference>
<reference evidence="1" key="1">
    <citation type="journal article" date="2020" name="Stud. Mycol.">
        <title>101 Dothideomycetes genomes: a test case for predicting lifestyles and emergence of pathogens.</title>
        <authorList>
            <person name="Haridas S."/>
            <person name="Albert R."/>
            <person name="Binder M."/>
            <person name="Bloem J."/>
            <person name="Labutti K."/>
            <person name="Salamov A."/>
            <person name="Andreopoulos B."/>
            <person name="Baker S."/>
            <person name="Barry K."/>
            <person name="Bills G."/>
            <person name="Bluhm B."/>
            <person name="Cannon C."/>
            <person name="Castanera R."/>
            <person name="Culley D."/>
            <person name="Daum C."/>
            <person name="Ezra D."/>
            <person name="Gonzalez J."/>
            <person name="Henrissat B."/>
            <person name="Kuo A."/>
            <person name="Liang C."/>
            <person name="Lipzen A."/>
            <person name="Lutzoni F."/>
            <person name="Magnuson J."/>
            <person name="Mondo S."/>
            <person name="Nolan M."/>
            <person name="Ohm R."/>
            <person name="Pangilinan J."/>
            <person name="Park H.-J."/>
            <person name="Ramirez L."/>
            <person name="Alfaro M."/>
            <person name="Sun H."/>
            <person name="Tritt A."/>
            <person name="Yoshinaga Y."/>
            <person name="Zwiers L.-H."/>
            <person name="Turgeon B."/>
            <person name="Goodwin S."/>
            <person name="Spatafora J."/>
            <person name="Crous P."/>
            <person name="Grigoriev I."/>
        </authorList>
    </citation>
    <scope>NUCLEOTIDE SEQUENCE</scope>
    <source>
        <strain evidence="1">CBS 122681</strain>
    </source>
</reference>
<organism evidence="1 2">
    <name type="scientific">Lophiostoma macrostomum CBS 122681</name>
    <dbReference type="NCBI Taxonomy" id="1314788"/>
    <lineage>
        <taxon>Eukaryota</taxon>
        <taxon>Fungi</taxon>
        <taxon>Dikarya</taxon>
        <taxon>Ascomycota</taxon>
        <taxon>Pezizomycotina</taxon>
        <taxon>Dothideomycetes</taxon>
        <taxon>Pleosporomycetidae</taxon>
        <taxon>Pleosporales</taxon>
        <taxon>Lophiostomataceae</taxon>
        <taxon>Lophiostoma</taxon>
    </lineage>
</organism>
<evidence type="ECO:0000313" key="1">
    <source>
        <dbReference type="EMBL" id="KAF2654831.1"/>
    </source>
</evidence>